<proteinExistence type="predicted"/>
<dbReference type="AlphaFoldDB" id="A0A174QGA9"/>
<evidence type="ECO:0000256" key="1">
    <source>
        <dbReference type="SAM" id="Phobius"/>
    </source>
</evidence>
<reference evidence="2 3" key="1">
    <citation type="submission" date="2015-09" db="EMBL/GenBank/DDBJ databases">
        <authorList>
            <consortium name="Pathogen Informatics"/>
        </authorList>
    </citation>
    <scope>NUCLEOTIDE SEQUENCE [LARGE SCALE GENOMIC DNA]</scope>
    <source>
        <strain evidence="2 3">2789STDY5834946</strain>
    </source>
</reference>
<keyword evidence="1" id="KW-1133">Transmembrane helix</keyword>
<evidence type="ECO:0000313" key="3">
    <source>
        <dbReference type="Proteomes" id="UP000095725"/>
    </source>
</evidence>
<organism evidence="2 3">
    <name type="scientific">Bacteroides caccae</name>
    <dbReference type="NCBI Taxonomy" id="47678"/>
    <lineage>
        <taxon>Bacteria</taxon>
        <taxon>Pseudomonadati</taxon>
        <taxon>Bacteroidota</taxon>
        <taxon>Bacteroidia</taxon>
        <taxon>Bacteroidales</taxon>
        <taxon>Bacteroidaceae</taxon>
        <taxon>Bacteroides</taxon>
    </lineage>
</organism>
<gene>
    <name evidence="2" type="ORF">ERS852558_00870</name>
</gene>
<dbReference type="Proteomes" id="UP000095725">
    <property type="component" value="Unassembled WGS sequence"/>
</dbReference>
<evidence type="ECO:0008006" key="4">
    <source>
        <dbReference type="Google" id="ProtNLM"/>
    </source>
</evidence>
<keyword evidence="1" id="KW-0812">Transmembrane</keyword>
<sequence>MGIKVLYDWILQSNRPAHVKAGMFVFLMMFAFCFLLLSITFCKSAIVSLVTTIIAALVVEYIQRKCGFVFDWLDVLATVLLPGLITVFSTIASIL</sequence>
<feature type="transmembrane region" description="Helical" evidence="1">
    <location>
        <begin position="45"/>
        <end position="63"/>
    </location>
</feature>
<keyword evidence="1" id="KW-0472">Membrane</keyword>
<feature type="transmembrane region" description="Helical" evidence="1">
    <location>
        <begin position="75"/>
        <end position="94"/>
    </location>
</feature>
<evidence type="ECO:0000313" key="2">
    <source>
        <dbReference type="EMBL" id="CUP72243.1"/>
    </source>
</evidence>
<feature type="transmembrane region" description="Helical" evidence="1">
    <location>
        <begin position="21"/>
        <end position="39"/>
    </location>
</feature>
<dbReference type="RefSeq" id="WP_055255987.1">
    <property type="nucleotide sequence ID" value="NZ_CZBL01000002.1"/>
</dbReference>
<name>A0A174QGA9_9BACE</name>
<accession>A0A174QGA9</accession>
<protein>
    <recommendedName>
        <fullName evidence="4">Transmembrane protein</fullName>
    </recommendedName>
</protein>
<dbReference type="EMBL" id="CZBL01000002">
    <property type="protein sequence ID" value="CUP72243.1"/>
    <property type="molecule type" value="Genomic_DNA"/>
</dbReference>